<name>A0AAD6HVN1_9EURO</name>
<dbReference type="PANTHER" id="PTHR10622">
    <property type="entry name" value="HET DOMAIN-CONTAINING PROTEIN"/>
    <property type="match status" value="1"/>
</dbReference>
<evidence type="ECO:0000313" key="3">
    <source>
        <dbReference type="Proteomes" id="UP001215712"/>
    </source>
</evidence>
<keyword evidence="3" id="KW-1185">Reference proteome</keyword>
<reference evidence="2" key="1">
    <citation type="journal article" date="2023" name="IMA Fungus">
        <title>Comparative genomic study of the Penicillium genus elucidates a diverse pangenome and 15 lateral gene transfer events.</title>
        <authorList>
            <person name="Petersen C."/>
            <person name="Sorensen T."/>
            <person name="Nielsen M.R."/>
            <person name="Sondergaard T.E."/>
            <person name="Sorensen J.L."/>
            <person name="Fitzpatrick D.A."/>
            <person name="Frisvad J.C."/>
            <person name="Nielsen K.L."/>
        </authorList>
    </citation>
    <scope>NUCLEOTIDE SEQUENCE</scope>
    <source>
        <strain evidence="2">IBT 17514</strain>
    </source>
</reference>
<dbReference type="Proteomes" id="UP001215712">
    <property type="component" value="Unassembled WGS sequence"/>
</dbReference>
<protein>
    <recommendedName>
        <fullName evidence="1">Heterokaryon incompatibility domain-containing protein</fullName>
    </recommendedName>
</protein>
<dbReference type="AlphaFoldDB" id="A0AAD6HVN1"/>
<organism evidence="2 3">
    <name type="scientific">Penicillium malachiteum</name>
    <dbReference type="NCBI Taxonomy" id="1324776"/>
    <lineage>
        <taxon>Eukaryota</taxon>
        <taxon>Fungi</taxon>
        <taxon>Dikarya</taxon>
        <taxon>Ascomycota</taxon>
        <taxon>Pezizomycotina</taxon>
        <taxon>Eurotiomycetes</taxon>
        <taxon>Eurotiomycetidae</taxon>
        <taxon>Eurotiales</taxon>
        <taxon>Aspergillaceae</taxon>
        <taxon>Penicillium</taxon>
    </lineage>
</organism>
<reference evidence="2" key="2">
    <citation type="submission" date="2023-01" db="EMBL/GenBank/DDBJ databases">
        <authorList>
            <person name="Petersen C."/>
        </authorList>
    </citation>
    <scope>NUCLEOTIDE SEQUENCE</scope>
    <source>
        <strain evidence="2">IBT 17514</strain>
    </source>
</reference>
<dbReference type="Pfam" id="PF06985">
    <property type="entry name" value="HET"/>
    <property type="match status" value="1"/>
</dbReference>
<proteinExistence type="predicted"/>
<dbReference type="EMBL" id="JAQJAN010000002">
    <property type="protein sequence ID" value="KAJ5738530.1"/>
    <property type="molecule type" value="Genomic_DNA"/>
</dbReference>
<dbReference type="PANTHER" id="PTHR10622:SF10">
    <property type="entry name" value="HET DOMAIN-CONTAINING PROTEIN"/>
    <property type="match status" value="1"/>
</dbReference>
<gene>
    <name evidence="2" type="ORF">N7493_001685</name>
</gene>
<accession>A0AAD6HVN1</accession>
<dbReference type="InterPro" id="IPR010730">
    <property type="entry name" value="HET"/>
</dbReference>
<evidence type="ECO:0000313" key="2">
    <source>
        <dbReference type="EMBL" id="KAJ5738530.1"/>
    </source>
</evidence>
<evidence type="ECO:0000259" key="1">
    <source>
        <dbReference type="Pfam" id="PF06985"/>
    </source>
</evidence>
<sequence length="194" mass="22374">MRLIRADNPQLEEFMDSKIPAYAILSHVWRPGEISFQDMQHLSPEERNSLLSELNEEETTSGTNYTQKLQEALYQGYSKIKYSCKRALTDGIQYVWVDTCCIDKTSSAELSEAINSMMRWYERSEVCYAYLTDVPPMAHLDSKRSQFSKSVWFTCGWTLQDLIAPKNLVFLAQDWSTLFSRGEVSELLVDRAGL</sequence>
<comment type="caution">
    <text evidence="2">The sequence shown here is derived from an EMBL/GenBank/DDBJ whole genome shotgun (WGS) entry which is preliminary data.</text>
</comment>
<feature type="domain" description="Heterokaryon incompatibility" evidence="1">
    <location>
        <begin position="22"/>
        <end position="132"/>
    </location>
</feature>